<keyword evidence="3" id="KW-1185">Reference proteome</keyword>
<feature type="compositionally biased region" description="Basic and acidic residues" evidence="1">
    <location>
        <begin position="129"/>
        <end position="164"/>
    </location>
</feature>
<feature type="region of interest" description="Disordered" evidence="1">
    <location>
        <begin position="1"/>
        <end position="179"/>
    </location>
</feature>
<comment type="caution">
    <text evidence="2">The sequence shown here is derived from an EMBL/GenBank/DDBJ whole genome shotgun (WGS) entry which is preliminary data.</text>
</comment>
<feature type="compositionally biased region" description="Basic and acidic residues" evidence="1">
    <location>
        <begin position="46"/>
        <end position="56"/>
    </location>
</feature>
<reference evidence="2" key="1">
    <citation type="journal article" date="2022" name="bioRxiv">
        <title>Sequencing and chromosome-scale assembly of the giantPleurodeles waltlgenome.</title>
        <authorList>
            <person name="Brown T."/>
            <person name="Elewa A."/>
            <person name="Iarovenko S."/>
            <person name="Subramanian E."/>
            <person name="Araus A.J."/>
            <person name="Petzold A."/>
            <person name="Susuki M."/>
            <person name="Suzuki K.-i.T."/>
            <person name="Hayashi T."/>
            <person name="Toyoda A."/>
            <person name="Oliveira C."/>
            <person name="Osipova E."/>
            <person name="Leigh N.D."/>
            <person name="Simon A."/>
            <person name="Yun M.H."/>
        </authorList>
    </citation>
    <scope>NUCLEOTIDE SEQUENCE</scope>
    <source>
        <strain evidence="2">20211129_DDA</strain>
        <tissue evidence="2">Liver</tissue>
    </source>
</reference>
<organism evidence="2 3">
    <name type="scientific">Pleurodeles waltl</name>
    <name type="common">Iberian ribbed newt</name>
    <dbReference type="NCBI Taxonomy" id="8319"/>
    <lineage>
        <taxon>Eukaryota</taxon>
        <taxon>Metazoa</taxon>
        <taxon>Chordata</taxon>
        <taxon>Craniata</taxon>
        <taxon>Vertebrata</taxon>
        <taxon>Euteleostomi</taxon>
        <taxon>Amphibia</taxon>
        <taxon>Batrachia</taxon>
        <taxon>Caudata</taxon>
        <taxon>Salamandroidea</taxon>
        <taxon>Salamandridae</taxon>
        <taxon>Pleurodelinae</taxon>
        <taxon>Pleurodeles</taxon>
    </lineage>
</organism>
<evidence type="ECO:0000313" key="2">
    <source>
        <dbReference type="EMBL" id="KAJ1174000.1"/>
    </source>
</evidence>
<sequence>MGQSPREPGRLKGQAVRRRSKTAVVKEENGTSETAISRGEEDEDEIGRPDKSEGPRELTGPSAPFKCVPEERTRTAAVPIGAEESRLRGAEYYYPPRFRRSMAESGTPPPREPGRLKGQAVHRRSKTAVVKEENRTSDKAISRGEEDEDNIGRPDESEGPRELTEPSAPFECVPEERTRTVAVPIGDEESRLRGAEYYYPPRFRRSMAESGTWPWPGQG</sequence>
<dbReference type="Proteomes" id="UP001066276">
    <property type="component" value="Chromosome 4_1"/>
</dbReference>
<proteinExistence type="predicted"/>
<protein>
    <submittedName>
        <fullName evidence="2">Uncharacterized protein</fullName>
    </submittedName>
</protein>
<gene>
    <name evidence="2" type="ORF">NDU88_005824</name>
</gene>
<accession>A0AAV7TCQ3</accession>
<dbReference type="AlphaFoldDB" id="A0AAV7TCQ3"/>
<name>A0AAV7TCQ3_PLEWA</name>
<evidence type="ECO:0000313" key="3">
    <source>
        <dbReference type="Proteomes" id="UP001066276"/>
    </source>
</evidence>
<dbReference type="EMBL" id="JANPWB010000007">
    <property type="protein sequence ID" value="KAJ1174000.1"/>
    <property type="molecule type" value="Genomic_DNA"/>
</dbReference>
<evidence type="ECO:0000256" key="1">
    <source>
        <dbReference type="SAM" id="MobiDB-lite"/>
    </source>
</evidence>